<evidence type="ECO:0000313" key="1">
    <source>
        <dbReference type="EMBL" id="GFY14544.1"/>
    </source>
</evidence>
<reference evidence="1" key="1">
    <citation type="submission" date="2020-08" db="EMBL/GenBank/DDBJ databases">
        <title>Multicomponent nature underlies the extraordinary mechanical properties of spider dragline silk.</title>
        <authorList>
            <person name="Kono N."/>
            <person name="Nakamura H."/>
            <person name="Mori M."/>
            <person name="Yoshida Y."/>
            <person name="Ohtoshi R."/>
            <person name="Malay A.D."/>
            <person name="Moran D.A.P."/>
            <person name="Tomita M."/>
            <person name="Numata K."/>
            <person name="Arakawa K."/>
        </authorList>
    </citation>
    <scope>NUCLEOTIDE SEQUENCE</scope>
</reference>
<proteinExistence type="predicted"/>
<comment type="caution">
    <text evidence="1">The sequence shown here is derived from an EMBL/GenBank/DDBJ whole genome shotgun (WGS) entry which is preliminary data.</text>
</comment>
<dbReference type="Proteomes" id="UP000887159">
    <property type="component" value="Unassembled WGS sequence"/>
</dbReference>
<sequence>MTDSLVNEARTLEPVTSSATVFDANTVAKQKLCSNPRKKFSLPELNYSRGIITKITRLRTSHFKGMKILLDGSRSYVECRHYTGTQLDPKHLFSCPSIVGAFFKINNYCSMDILYLDHAIDVAMVVIRAFQNI</sequence>
<evidence type="ECO:0000313" key="2">
    <source>
        <dbReference type="Proteomes" id="UP000887159"/>
    </source>
</evidence>
<keyword evidence="2" id="KW-1185">Reference proteome</keyword>
<gene>
    <name evidence="1" type="primary">NCL1_28619</name>
    <name evidence="1" type="ORF">TNCV_4827481</name>
</gene>
<dbReference type="AlphaFoldDB" id="A0A8X6VNL6"/>
<name>A0A8X6VNL6_TRICX</name>
<organism evidence="1 2">
    <name type="scientific">Trichonephila clavipes</name>
    <name type="common">Golden silk orbweaver</name>
    <name type="synonym">Nephila clavipes</name>
    <dbReference type="NCBI Taxonomy" id="2585209"/>
    <lineage>
        <taxon>Eukaryota</taxon>
        <taxon>Metazoa</taxon>
        <taxon>Ecdysozoa</taxon>
        <taxon>Arthropoda</taxon>
        <taxon>Chelicerata</taxon>
        <taxon>Arachnida</taxon>
        <taxon>Araneae</taxon>
        <taxon>Araneomorphae</taxon>
        <taxon>Entelegynae</taxon>
        <taxon>Araneoidea</taxon>
        <taxon>Nephilidae</taxon>
        <taxon>Trichonephila</taxon>
    </lineage>
</organism>
<dbReference type="EMBL" id="BMAU01021330">
    <property type="protein sequence ID" value="GFY14544.1"/>
    <property type="molecule type" value="Genomic_DNA"/>
</dbReference>
<protein>
    <submittedName>
        <fullName evidence="1">RNase H domain-containing protein</fullName>
    </submittedName>
</protein>
<accession>A0A8X6VNL6</accession>